<keyword evidence="10" id="KW-0975">Bacterial flagellum</keyword>
<keyword evidence="5 12" id="KW-0812">Transmembrane</keyword>
<evidence type="ECO:0000256" key="3">
    <source>
        <dbReference type="ARBA" id="ARBA00022448"/>
    </source>
</evidence>
<evidence type="ECO:0000256" key="7">
    <source>
        <dbReference type="ARBA" id="ARBA00022927"/>
    </source>
</evidence>
<keyword evidence="6 12" id="KW-1005">Bacterial flagellum biogenesis</keyword>
<keyword evidence="4 12" id="KW-1003">Cell membrane</keyword>
<feature type="transmembrane region" description="Helical" evidence="12">
    <location>
        <begin position="289"/>
        <end position="309"/>
    </location>
</feature>
<comment type="caution">
    <text evidence="13">The sequence shown here is derived from an EMBL/GenBank/DDBJ whole genome shotgun (WGS) entry which is preliminary data.</text>
</comment>
<evidence type="ECO:0000256" key="11">
    <source>
        <dbReference type="ARBA" id="ARBA00023225"/>
    </source>
</evidence>
<evidence type="ECO:0000256" key="6">
    <source>
        <dbReference type="ARBA" id="ARBA00022795"/>
    </source>
</evidence>
<evidence type="ECO:0000256" key="8">
    <source>
        <dbReference type="ARBA" id="ARBA00022989"/>
    </source>
</evidence>
<keyword evidence="13" id="KW-0966">Cell projection</keyword>
<evidence type="ECO:0000256" key="9">
    <source>
        <dbReference type="ARBA" id="ARBA00023136"/>
    </source>
</evidence>
<dbReference type="EMBL" id="JAUOTP010000011">
    <property type="protein sequence ID" value="MDO6416532.1"/>
    <property type="molecule type" value="Genomic_DNA"/>
</dbReference>
<evidence type="ECO:0000256" key="5">
    <source>
        <dbReference type="ARBA" id="ARBA00022692"/>
    </source>
</evidence>
<dbReference type="PANTHER" id="PTHR30587:SF0">
    <property type="entry name" value="FLAGELLAR BIOSYNTHETIC PROTEIN FLIP"/>
    <property type="match status" value="1"/>
</dbReference>
<dbReference type="Proteomes" id="UP001169764">
    <property type="component" value="Unassembled WGS sequence"/>
</dbReference>
<dbReference type="PANTHER" id="PTHR30587">
    <property type="entry name" value="FLAGELLAR BIOSYNTHETIC PROTEIN FLIP"/>
    <property type="match status" value="1"/>
</dbReference>
<keyword evidence="13" id="KW-0969">Cilium</keyword>
<evidence type="ECO:0000256" key="4">
    <source>
        <dbReference type="ARBA" id="ARBA00022475"/>
    </source>
</evidence>
<evidence type="ECO:0000256" key="12">
    <source>
        <dbReference type="RuleBase" id="RU362069"/>
    </source>
</evidence>
<keyword evidence="13" id="KW-0282">Flagellum</keyword>
<protein>
    <recommendedName>
        <fullName evidence="2 12">Flagellar biosynthetic protein FliP</fullName>
    </recommendedName>
</protein>
<keyword evidence="9 12" id="KW-0472">Membrane</keyword>
<comment type="similarity">
    <text evidence="1 12">Belongs to the FliP/MopC/SpaP family.</text>
</comment>
<keyword evidence="3 12" id="KW-0813">Transport</keyword>
<dbReference type="NCBIfam" id="NF009438">
    <property type="entry name" value="PRK12797.1"/>
    <property type="match status" value="1"/>
</dbReference>
<dbReference type="PROSITE" id="PS01060">
    <property type="entry name" value="FLIP_1"/>
    <property type="match status" value="1"/>
</dbReference>
<comment type="function">
    <text evidence="12">Plays a role in the flagellum-specific transport system.</text>
</comment>
<keyword evidence="7 12" id="KW-0653">Protein transport</keyword>
<accession>A0ABT8YF10</accession>
<feature type="transmembrane region" description="Helical" evidence="12">
    <location>
        <begin position="40"/>
        <end position="60"/>
    </location>
</feature>
<dbReference type="InterPro" id="IPR005837">
    <property type="entry name" value="FliP"/>
</dbReference>
<sequence>MANRSVSRFLFPVRAEPVEARAPGAAPAARPSTSLRTNGWKVIALLSVLLLALLLAHPVFAQAAPAITPPAAPNPAGGIDRAMRTIGGTGQPLSLSLQILLLMSLLTVLPSLVLMMTSFTRIIIVLSILRQALGLQQTPPNQVLVGLALFLSLFVMRPAVDQITQTAYRPYGAGQIPIEEAISRSANVLHGFMIKQTRQTDLKLFTDMAAGTDRRGGAAAGPLKFARPEDVPFTILLPSFVTSELKTAFQIGFLIFLPFLIIDLVVASTLMALGMMMLSPSIISMPFKLLLFVLVDGWALTMGSLAASFQT</sequence>
<dbReference type="PRINTS" id="PR00951">
    <property type="entry name" value="FLGBIOSNFLIP"/>
</dbReference>
<dbReference type="PRINTS" id="PR01302">
    <property type="entry name" value="TYPE3IMPPROT"/>
</dbReference>
<feature type="transmembrane region" description="Helical" evidence="12">
    <location>
        <begin position="251"/>
        <end position="277"/>
    </location>
</feature>
<keyword evidence="11 12" id="KW-1006">Bacterial flagellum protein export</keyword>
<dbReference type="NCBIfam" id="TIGR01103">
    <property type="entry name" value="fliP"/>
    <property type="match status" value="1"/>
</dbReference>
<keyword evidence="14" id="KW-1185">Reference proteome</keyword>
<proteinExistence type="inferred from homology"/>
<dbReference type="Pfam" id="PF00813">
    <property type="entry name" value="FliP"/>
    <property type="match status" value="1"/>
</dbReference>
<name>A0ABT8YF10_9SPHN</name>
<evidence type="ECO:0000313" key="14">
    <source>
        <dbReference type="Proteomes" id="UP001169764"/>
    </source>
</evidence>
<evidence type="ECO:0000256" key="1">
    <source>
        <dbReference type="ARBA" id="ARBA00006257"/>
    </source>
</evidence>
<evidence type="ECO:0000256" key="10">
    <source>
        <dbReference type="ARBA" id="ARBA00023143"/>
    </source>
</evidence>
<organism evidence="13 14">
    <name type="scientific">Sphingomonas natans</name>
    <dbReference type="NCBI Taxonomy" id="3063330"/>
    <lineage>
        <taxon>Bacteria</taxon>
        <taxon>Pseudomonadati</taxon>
        <taxon>Pseudomonadota</taxon>
        <taxon>Alphaproteobacteria</taxon>
        <taxon>Sphingomonadales</taxon>
        <taxon>Sphingomonadaceae</taxon>
        <taxon>Sphingomonas</taxon>
    </lineage>
</organism>
<reference evidence="13" key="1">
    <citation type="submission" date="2023-07" db="EMBL/GenBank/DDBJ databases">
        <authorList>
            <person name="Kim M."/>
        </authorList>
    </citation>
    <scope>NUCLEOTIDE SEQUENCE</scope>
    <source>
        <strain evidence="13">BIUV-7</strain>
    </source>
</reference>
<keyword evidence="8 12" id="KW-1133">Transmembrane helix</keyword>
<dbReference type="RefSeq" id="WP_431312432.1">
    <property type="nucleotide sequence ID" value="NZ_JAUOTP010000011.1"/>
</dbReference>
<comment type="subcellular location">
    <subcellularLocation>
        <location evidence="12">Cell membrane</location>
        <topology evidence="12">Multi-pass membrane protein</topology>
    </subcellularLocation>
    <subcellularLocation>
        <location evidence="12">Bacterial flagellum basal body</location>
    </subcellularLocation>
</comment>
<feature type="transmembrane region" description="Helical" evidence="12">
    <location>
        <begin position="99"/>
        <end position="129"/>
    </location>
</feature>
<evidence type="ECO:0000313" key="13">
    <source>
        <dbReference type="EMBL" id="MDO6416532.1"/>
    </source>
</evidence>
<dbReference type="InterPro" id="IPR005838">
    <property type="entry name" value="T3SS_IM_P"/>
</dbReference>
<evidence type="ECO:0000256" key="2">
    <source>
        <dbReference type="ARBA" id="ARBA00021714"/>
    </source>
</evidence>
<dbReference type="PROSITE" id="PS01061">
    <property type="entry name" value="FLIP_2"/>
    <property type="match status" value="1"/>
</dbReference>
<gene>
    <name evidence="12 13" type="primary">fliP</name>
    <name evidence="13" type="ORF">Q4F19_19270</name>
</gene>